<dbReference type="SUPFAM" id="SSF52540">
    <property type="entry name" value="P-loop containing nucleoside triphosphate hydrolases"/>
    <property type="match status" value="1"/>
</dbReference>
<dbReference type="Pfam" id="PF13469">
    <property type="entry name" value="Sulfotransfer_3"/>
    <property type="match status" value="1"/>
</dbReference>
<dbReference type="EMBL" id="VCNI01000001">
    <property type="protein sequence ID" value="TMU56203.1"/>
    <property type="molecule type" value="Genomic_DNA"/>
</dbReference>
<accession>A0ABY2WMH8</accession>
<name>A0ABY2WMH8_9FLAO</name>
<reference evidence="1 2" key="1">
    <citation type="submission" date="2019-05" db="EMBL/GenBank/DDBJ databases">
        <title>Flagellimonas sp. AsT0115, sp. nov., isolated from a marine red algae, Asparagopsis taxiformis.</title>
        <authorList>
            <person name="Kim J."/>
            <person name="Jeong S.E."/>
            <person name="Jeon C.O."/>
        </authorList>
    </citation>
    <scope>NUCLEOTIDE SEQUENCE [LARGE SCALE GENOMIC DNA]</scope>
    <source>
        <strain evidence="1 2">AsT0115</strain>
    </source>
</reference>
<proteinExistence type="predicted"/>
<dbReference type="RefSeq" id="WP_138832410.1">
    <property type="nucleotide sequence ID" value="NZ_VCNI01000001.1"/>
</dbReference>
<comment type="caution">
    <text evidence="1">The sequence shown here is derived from an EMBL/GenBank/DDBJ whole genome shotgun (WGS) entry which is preliminary data.</text>
</comment>
<organism evidence="1 2">
    <name type="scientific">Flagellimonas algicola</name>
    <dbReference type="NCBI Taxonomy" id="2583815"/>
    <lineage>
        <taxon>Bacteria</taxon>
        <taxon>Pseudomonadati</taxon>
        <taxon>Bacteroidota</taxon>
        <taxon>Flavobacteriia</taxon>
        <taxon>Flavobacteriales</taxon>
        <taxon>Flavobacteriaceae</taxon>
        <taxon>Flagellimonas</taxon>
    </lineage>
</organism>
<evidence type="ECO:0000313" key="1">
    <source>
        <dbReference type="EMBL" id="TMU56203.1"/>
    </source>
</evidence>
<evidence type="ECO:0000313" key="2">
    <source>
        <dbReference type="Proteomes" id="UP000751614"/>
    </source>
</evidence>
<gene>
    <name evidence="1" type="ORF">FGG15_01290</name>
</gene>
<dbReference type="InterPro" id="IPR027417">
    <property type="entry name" value="P-loop_NTPase"/>
</dbReference>
<evidence type="ECO:0008006" key="3">
    <source>
        <dbReference type="Google" id="ProtNLM"/>
    </source>
</evidence>
<protein>
    <recommendedName>
        <fullName evidence="3">Sulfotransferase family protein</fullName>
    </recommendedName>
</protein>
<dbReference type="Proteomes" id="UP000751614">
    <property type="component" value="Unassembled WGS sequence"/>
</dbReference>
<dbReference type="Gene3D" id="3.40.50.300">
    <property type="entry name" value="P-loop containing nucleotide triphosphate hydrolases"/>
    <property type="match status" value="1"/>
</dbReference>
<keyword evidence="2" id="KW-1185">Reference proteome</keyword>
<sequence>MKEKQTIIYILSNQRSGSTLIENILSKSSQMVSIGESYLLGGHIQKTGPGGTWDWNCSCGSSMEICEFWKKVYQKLGVSDPMQIKNTQIDSPKGKEGANQKKINEEARSLMNQVYKAVFEITNCDVLVDSSKEAFYGTSLYQNSPFDFKFIYLKRDLRAVSISRDKWRKKYNKKDMSLLKLLASNYLHRLTCRSMLKNVKKEDVFHLKYEEFFKNPQQTLDDMSNFFGFDRYEVPEYMELNDDHTIAGTPNRFKRTKIQYDDRWHSVAKKHPLFNGLGYILNKLG</sequence>